<proteinExistence type="predicted"/>
<dbReference type="SUPFAM" id="SSF52540">
    <property type="entry name" value="P-loop containing nucleoside triphosphate hydrolases"/>
    <property type="match status" value="1"/>
</dbReference>
<dbReference type="InterPro" id="IPR003439">
    <property type="entry name" value="ABC_transporter-like_ATP-bd"/>
</dbReference>
<sequence>MESEVPADEEDVRSSTSSDLRQTRSRRSEKSRRSSVPGGRNLIGGQEYKERGIVRSFGLLLYEQRKHWVLYCLTLAGAMGCGGKSCSKYSRATSSPSSHLGSWGFSIRSLDFIYLNKRAKLGVKCDLEPWWRLVSSTYRKLYFDGIIRKRIVFFDGDENSSGTLISRLSTDPNQLQELMGVNMSMALIAAFNVMGCLAISFAFGWKLTLVGLFAAFPLIFVAGFMRLRFEIQFEKLNAKVYADSSQFATEAIGAFRTVTSLTLEDMICDRYAGLLVDQQKKAFHKAKFAMLIFALSDSVELLCMALVYWYGGRLLSTHEYDIVKFFVIFTAVVHGGQAAGMWCSFAPNMAQATSSANRILSIRPNRQETELRPGEKIEKGEGGVEIEFRNVHFKYPSRDVEVFAGLDMKIEKGQFAALVGPSGCGKTTVISLLERYVTSNLLEILPSPSLTTRILRLTATRRFYDPDKGTITFDGKDIAGLDIEDYRGNMSLVSQEPTLYQGEFAYGLTLSEALCRVMATYPRWTCEGTIKENILLAVPDTSVSTDGIDSAIEQSCKDAEIHDFITSLPECTSPFSPLLT</sequence>
<dbReference type="AlphaFoldDB" id="A0A9P8LC99"/>
<dbReference type="InterPro" id="IPR011527">
    <property type="entry name" value="ABC1_TM_dom"/>
</dbReference>
<feature type="transmembrane region" description="Helical" evidence="6">
    <location>
        <begin position="185"/>
        <end position="203"/>
    </location>
</feature>
<feature type="transmembrane region" description="Helical" evidence="6">
    <location>
        <begin position="288"/>
        <end position="310"/>
    </location>
</feature>
<keyword evidence="3 6" id="KW-1133">Transmembrane helix</keyword>
<evidence type="ECO:0000256" key="2">
    <source>
        <dbReference type="ARBA" id="ARBA00022692"/>
    </source>
</evidence>
<dbReference type="Pfam" id="PF00664">
    <property type="entry name" value="ABC_membrane"/>
    <property type="match status" value="1"/>
</dbReference>
<evidence type="ECO:0000256" key="5">
    <source>
        <dbReference type="SAM" id="MobiDB-lite"/>
    </source>
</evidence>
<accession>A0A9P8LC99</accession>
<dbReference type="Proteomes" id="UP000750711">
    <property type="component" value="Unassembled WGS sequence"/>
</dbReference>
<dbReference type="InterPro" id="IPR036640">
    <property type="entry name" value="ABC1_TM_sf"/>
</dbReference>
<feature type="transmembrane region" description="Helical" evidence="6">
    <location>
        <begin position="322"/>
        <end position="345"/>
    </location>
</feature>
<evidence type="ECO:0000256" key="4">
    <source>
        <dbReference type="ARBA" id="ARBA00023136"/>
    </source>
</evidence>
<dbReference type="GO" id="GO:0016887">
    <property type="term" value="F:ATP hydrolysis activity"/>
    <property type="evidence" value="ECO:0007669"/>
    <property type="project" value="InterPro"/>
</dbReference>
<protein>
    <recommendedName>
        <fullName evidence="7">ABC transmembrane type-1 domain-containing protein</fullName>
    </recommendedName>
</protein>
<feature type="compositionally biased region" description="Acidic residues" evidence="5">
    <location>
        <begin position="1"/>
        <end position="11"/>
    </location>
</feature>
<dbReference type="Gene3D" id="3.40.50.300">
    <property type="entry name" value="P-loop containing nucleotide triphosphate hydrolases"/>
    <property type="match status" value="2"/>
</dbReference>
<dbReference type="InterPro" id="IPR027417">
    <property type="entry name" value="P-loop_NTPase"/>
</dbReference>
<gene>
    <name evidence="8" type="ORF">GP486_003626</name>
</gene>
<dbReference type="GO" id="GO:0016020">
    <property type="term" value="C:membrane"/>
    <property type="evidence" value="ECO:0007669"/>
    <property type="project" value="UniProtKB-SubCell"/>
</dbReference>
<comment type="subcellular location">
    <subcellularLocation>
        <location evidence="1">Membrane</location>
        <topology evidence="1">Multi-pass membrane protein</topology>
    </subcellularLocation>
</comment>
<feature type="transmembrane region" description="Helical" evidence="6">
    <location>
        <begin position="209"/>
        <end position="229"/>
    </location>
</feature>
<dbReference type="EMBL" id="JAGHQM010000506">
    <property type="protein sequence ID" value="KAH0559853.1"/>
    <property type="molecule type" value="Genomic_DNA"/>
</dbReference>
<evidence type="ECO:0000313" key="9">
    <source>
        <dbReference type="Proteomes" id="UP000750711"/>
    </source>
</evidence>
<evidence type="ECO:0000313" key="8">
    <source>
        <dbReference type="EMBL" id="KAH0559853.1"/>
    </source>
</evidence>
<dbReference type="CDD" id="cd18578">
    <property type="entry name" value="ABC_6TM_Pgp_ABCB1_D2_like"/>
    <property type="match status" value="1"/>
</dbReference>
<evidence type="ECO:0000256" key="6">
    <source>
        <dbReference type="SAM" id="Phobius"/>
    </source>
</evidence>
<keyword evidence="2 6" id="KW-0812">Transmembrane</keyword>
<dbReference type="PROSITE" id="PS50929">
    <property type="entry name" value="ABC_TM1F"/>
    <property type="match status" value="1"/>
</dbReference>
<dbReference type="Gene3D" id="1.20.1560.10">
    <property type="entry name" value="ABC transporter type 1, transmembrane domain"/>
    <property type="match status" value="1"/>
</dbReference>
<reference evidence="8" key="1">
    <citation type="submission" date="2021-03" db="EMBL/GenBank/DDBJ databases">
        <title>Comparative genomics and phylogenomic investigation of the class Geoglossomycetes provide insights into ecological specialization and systematics.</title>
        <authorList>
            <person name="Melie T."/>
            <person name="Pirro S."/>
            <person name="Miller A.N."/>
            <person name="Quandt A."/>
        </authorList>
    </citation>
    <scope>NUCLEOTIDE SEQUENCE</scope>
    <source>
        <strain evidence="8">CAQ_001_2017</strain>
    </source>
</reference>
<organism evidence="8 9">
    <name type="scientific">Trichoglossum hirsutum</name>
    <dbReference type="NCBI Taxonomy" id="265104"/>
    <lineage>
        <taxon>Eukaryota</taxon>
        <taxon>Fungi</taxon>
        <taxon>Dikarya</taxon>
        <taxon>Ascomycota</taxon>
        <taxon>Pezizomycotina</taxon>
        <taxon>Geoglossomycetes</taxon>
        <taxon>Geoglossales</taxon>
        <taxon>Geoglossaceae</taxon>
        <taxon>Trichoglossum</taxon>
    </lineage>
</organism>
<evidence type="ECO:0000256" key="1">
    <source>
        <dbReference type="ARBA" id="ARBA00004141"/>
    </source>
</evidence>
<keyword evidence="4 6" id="KW-0472">Membrane</keyword>
<dbReference type="InterPro" id="IPR039421">
    <property type="entry name" value="Type_1_exporter"/>
</dbReference>
<dbReference type="GO" id="GO:0140359">
    <property type="term" value="F:ABC-type transporter activity"/>
    <property type="evidence" value="ECO:0007669"/>
    <property type="project" value="InterPro"/>
</dbReference>
<dbReference type="Pfam" id="PF00005">
    <property type="entry name" value="ABC_tran"/>
    <property type="match status" value="1"/>
</dbReference>
<feature type="domain" description="ABC transmembrane type-1" evidence="7">
    <location>
        <begin position="134"/>
        <end position="351"/>
    </location>
</feature>
<comment type="caution">
    <text evidence="8">The sequence shown here is derived from an EMBL/GenBank/DDBJ whole genome shotgun (WGS) entry which is preliminary data.</text>
</comment>
<evidence type="ECO:0000259" key="7">
    <source>
        <dbReference type="PROSITE" id="PS50929"/>
    </source>
</evidence>
<dbReference type="PANTHER" id="PTHR24221">
    <property type="entry name" value="ATP-BINDING CASSETTE SUB-FAMILY B"/>
    <property type="match status" value="1"/>
</dbReference>
<feature type="region of interest" description="Disordered" evidence="5">
    <location>
        <begin position="1"/>
        <end position="43"/>
    </location>
</feature>
<name>A0A9P8LC99_9PEZI</name>
<evidence type="ECO:0000256" key="3">
    <source>
        <dbReference type="ARBA" id="ARBA00022989"/>
    </source>
</evidence>
<dbReference type="SUPFAM" id="SSF90123">
    <property type="entry name" value="ABC transporter transmembrane region"/>
    <property type="match status" value="1"/>
</dbReference>
<keyword evidence="9" id="KW-1185">Reference proteome</keyword>
<dbReference type="GO" id="GO:0005524">
    <property type="term" value="F:ATP binding"/>
    <property type="evidence" value="ECO:0007669"/>
    <property type="project" value="InterPro"/>
</dbReference>
<dbReference type="PANTHER" id="PTHR24221:SF213">
    <property type="entry name" value="ABC MULTIDRUG TRANSPORTER (EUROFUNG)"/>
    <property type="match status" value="1"/>
</dbReference>